<organism evidence="2 3">
    <name type="scientific">Muricoprocola aceti</name>
    <dbReference type="NCBI Taxonomy" id="2981772"/>
    <lineage>
        <taxon>Bacteria</taxon>
        <taxon>Bacillati</taxon>
        <taxon>Bacillota</taxon>
        <taxon>Clostridia</taxon>
        <taxon>Lachnospirales</taxon>
        <taxon>Lachnospiraceae</taxon>
        <taxon>Muricoprocola</taxon>
    </lineage>
</organism>
<evidence type="ECO:0000313" key="2">
    <source>
        <dbReference type="EMBL" id="MCU6726151.1"/>
    </source>
</evidence>
<feature type="domain" description="GP-PDE" evidence="1">
    <location>
        <begin position="2"/>
        <end position="232"/>
    </location>
</feature>
<protein>
    <submittedName>
        <fullName evidence="2">Glycerophosphodiester phosphodiesterase family protein</fullName>
    </submittedName>
</protein>
<evidence type="ECO:0000313" key="3">
    <source>
        <dbReference type="Proteomes" id="UP001652338"/>
    </source>
</evidence>
<name>A0ABT2SNV7_9FIRM</name>
<dbReference type="PROSITE" id="PS51704">
    <property type="entry name" value="GP_PDE"/>
    <property type="match status" value="1"/>
</dbReference>
<dbReference type="InterPro" id="IPR030395">
    <property type="entry name" value="GP_PDE_dom"/>
</dbReference>
<dbReference type="InterPro" id="IPR017946">
    <property type="entry name" value="PLC-like_Pdiesterase_TIM-brl"/>
</dbReference>
<dbReference type="PANTHER" id="PTHR46211">
    <property type="entry name" value="GLYCEROPHOSPHORYL DIESTER PHOSPHODIESTERASE"/>
    <property type="match status" value="1"/>
</dbReference>
<reference evidence="2 3" key="1">
    <citation type="journal article" date="2021" name="ISME Commun">
        <title>Automated analysis of genomic sequences facilitates high-throughput and comprehensive description of bacteria.</title>
        <authorList>
            <person name="Hitch T.C.A."/>
        </authorList>
    </citation>
    <scope>NUCLEOTIDE SEQUENCE [LARGE SCALE GENOMIC DNA]</scope>
    <source>
        <strain evidence="2 3">Sanger_29</strain>
    </source>
</reference>
<gene>
    <name evidence="2" type="ORF">OCV47_12515</name>
</gene>
<evidence type="ECO:0000259" key="1">
    <source>
        <dbReference type="PROSITE" id="PS51704"/>
    </source>
</evidence>
<dbReference type="Pfam" id="PF03009">
    <property type="entry name" value="GDPD"/>
    <property type="match status" value="1"/>
</dbReference>
<accession>A0ABT2SNV7</accession>
<comment type="caution">
    <text evidence="2">The sequence shown here is derived from an EMBL/GenBank/DDBJ whole genome shotgun (WGS) entry which is preliminary data.</text>
</comment>
<dbReference type="RefSeq" id="WP_262655422.1">
    <property type="nucleotide sequence ID" value="NZ_JAOQKE010000019.1"/>
</dbReference>
<dbReference type="Gene3D" id="3.20.20.190">
    <property type="entry name" value="Phosphatidylinositol (PI) phosphodiesterase"/>
    <property type="match status" value="1"/>
</dbReference>
<dbReference type="PANTHER" id="PTHR46211:SF1">
    <property type="entry name" value="GLYCEROPHOSPHODIESTER PHOSPHODIESTERASE, CYTOPLASMIC"/>
    <property type="match status" value="1"/>
</dbReference>
<sequence>MILNLAHRGFSDEYPENTILAFEKAKEAGFDGIELDVQLSRDGELVVIHDEELKRVTGEPGFVWDYTLEELKQMKVLESCACAVQRIPTLREYFEEIYPSEMITNIELKTSWNEYRGIEEKVLALIDEFDVREKIWISSFNHFSALRFKRLSPNIKCGLLEESRMVGMAEYAQGLNMDFLHPVYYTVTERYAQEALMRGLEIHAWTVNEGEEAHRLERMGVQAVIGNRPVVR</sequence>
<dbReference type="SUPFAM" id="SSF51695">
    <property type="entry name" value="PLC-like phosphodiesterases"/>
    <property type="match status" value="1"/>
</dbReference>
<dbReference type="EMBL" id="JAOQKE010000019">
    <property type="protein sequence ID" value="MCU6726151.1"/>
    <property type="molecule type" value="Genomic_DNA"/>
</dbReference>
<keyword evidence="3" id="KW-1185">Reference proteome</keyword>
<proteinExistence type="predicted"/>
<dbReference type="Proteomes" id="UP001652338">
    <property type="component" value="Unassembled WGS sequence"/>
</dbReference>